<organism evidence="3 4">
    <name type="scientific">Sphaerisporangium album</name>
    <dbReference type="NCBI Taxonomy" id="509200"/>
    <lineage>
        <taxon>Bacteria</taxon>
        <taxon>Bacillati</taxon>
        <taxon>Actinomycetota</taxon>
        <taxon>Actinomycetes</taxon>
        <taxon>Streptosporangiales</taxon>
        <taxon>Streptosporangiaceae</taxon>
        <taxon>Sphaerisporangium</taxon>
    </lineage>
</organism>
<proteinExistence type="predicted"/>
<accession>A0A367F2I4</accession>
<dbReference type="GO" id="GO:0008237">
    <property type="term" value="F:metallopeptidase activity"/>
    <property type="evidence" value="ECO:0007669"/>
    <property type="project" value="UniProtKB-KW"/>
</dbReference>
<protein>
    <submittedName>
        <fullName evidence="3">CPBP family intramembrane metalloprotease</fullName>
    </submittedName>
</protein>
<keyword evidence="4" id="KW-1185">Reference proteome</keyword>
<dbReference type="GO" id="GO:0080120">
    <property type="term" value="P:CAAX-box protein maturation"/>
    <property type="evidence" value="ECO:0007669"/>
    <property type="project" value="UniProtKB-ARBA"/>
</dbReference>
<evidence type="ECO:0000259" key="2">
    <source>
        <dbReference type="Pfam" id="PF02517"/>
    </source>
</evidence>
<dbReference type="Pfam" id="PF02517">
    <property type="entry name" value="Rce1-like"/>
    <property type="match status" value="1"/>
</dbReference>
<feature type="compositionally biased region" description="Pro residues" evidence="1">
    <location>
        <begin position="23"/>
        <end position="32"/>
    </location>
</feature>
<reference evidence="3 4" key="1">
    <citation type="submission" date="2018-06" db="EMBL/GenBank/DDBJ databases">
        <title>Sphaerisporangium craniellae sp. nov., isolated from a marine sponge in the South China Sea.</title>
        <authorList>
            <person name="Li L."/>
        </authorList>
    </citation>
    <scope>NUCLEOTIDE SEQUENCE [LARGE SCALE GENOMIC DNA]</scope>
    <source>
        <strain evidence="3 4">CCTCC AA 208026</strain>
    </source>
</reference>
<dbReference type="Proteomes" id="UP000253094">
    <property type="component" value="Unassembled WGS sequence"/>
</dbReference>
<feature type="domain" description="CAAX prenyl protease 2/Lysostaphin resistance protein A-like" evidence="2">
    <location>
        <begin position="215"/>
        <end position="326"/>
    </location>
</feature>
<keyword evidence="3" id="KW-0378">Hydrolase</keyword>
<dbReference type="GO" id="GO:0006508">
    <property type="term" value="P:proteolysis"/>
    <property type="evidence" value="ECO:0007669"/>
    <property type="project" value="UniProtKB-KW"/>
</dbReference>
<keyword evidence="3" id="KW-0482">Metalloprotease</keyword>
<dbReference type="EMBL" id="QOIL01000024">
    <property type="protein sequence ID" value="RCG24481.1"/>
    <property type="molecule type" value="Genomic_DNA"/>
</dbReference>
<evidence type="ECO:0000313" key="3">
    <source>
        <dbReference type="EMBL" id="RCG24481.1"/>
    </source>
</evidence>
<dbReference type="AlphaFoldDB" id="A0A367F2I4"/>
<name>A0A367F2I4_9ACTN</name>
<feature type="region of interest" description="Disordered" evidence="1">
    <location>
        <begin position="1"/>
        <end position="32"/>
    </location>
</feature>
<gene>
    <name evidence="3" type="ORF">DQ384_33090</name>
</gene>
<keyword evidence="3" id="KW-0645">Protease</keyword>
<evidence type="ECO:0000256" key="1">
    <source>
        <dbReference type="SAM" id="MobiDB-lite"/>
    </source>
</evidence>
<dbReference type="OrthoDB" id="3291654at2"/>
<sequence length="357" mass="36820">MPGLRGARGRAGRHLGRADHGRAPPPAVPPGLGPAGLVTCSLLKRVVAPRPETGARLGPADFLQRVLAPHLETGARLGPADFLQRVLVPRPETGARLAPVLTTRSSFTRVVVPGVGVLVSANVLNNRVARRLAPVTSAVAAGTLVALARRAGLTWQEMGFTDAARGAKIGGALAAAVAAVYTAGVLTPRTRPLFLDERALRLSRARLLEEVLVQVPLGTVLLEEVAFRGVLPAALRRSHGPVASVAGASALFGLWHVLPSLDMASANPSLGRLASGEGRSGRPGAGAVRLVAGSVAATGLAGVAFHELRRRGGLLAPSLLHLATNTLGYVAGRAARRLGRARRPGGQPVETTWKPSA</sequence>
<evidence type="ECO:0000313" key="4">
    <source>
        <dbReference type="Proteomes" id="UP000253094"/>
    </source>
</evidence>
<comment type="caution">
    <text evidence="3">The sequence shown here is derived from an EMBL/GenBank/DDBJ whole genome shotgun (WGS) entry which is preliminary data.</text>
</comment>
<dbReference type="InterPro" id="IPR003675">
    <property type="entry name" value="Rce1/LyrA-like_dom"/>
</dbReference>
<dbReference type="GO" id="GO:0004175">
    <property type="term" value="F:endopeptidase activity"/>
    <property type="evidence" value="ECO:0007669"/>
    <property type="project" value="UniProtKB-ARBA"/>
</dbReference>